<protein>
    <submittedName>
        <fullName evidence="2">Uncharacterized protein</fullName>
    </submittedName>
</protein>
<keyword evidence="3" id="KW-1185">Reference proteome</keyword>
<sequence>MGKRDVAECNDLFESFAQAEYEQRSSNRNSTPIASSSSSKRGVHHVNVDTSVAAALESLARDVKELKMRVDRCEICRGGHATSECLVSQEQANYVGGQGQFGHYPQNQGQGQPSGSSGSTSGAGGGLGRIEELLAQLVAKDATTQKILHEHDVLLKNQQSAFLDLQRTVGDIAKRLDERPQGQFPGQPQTNPNAHVKAVTTRSGGGGGERFIPPVLVEVEKCERVVPPVDSEEEEPVDEEIEMENPERVPPRLVPASTAPNNESLVEKPAVGKPIAKSMRAGGELVHQVDGVNMVSDEVSMNKVVGGGPWDVGNHGHDRIAREEVFDRFDAIKMNWSHQGHLSRYTRDFGQRAGQTCVAYRDGYLRICRGVRANELTILTYVVIAEKDRHLARQGVSRGWVYHGQEMTRLEEVQAAAERRQATVEDEGKPRSRQELRLIGDKCRRQNQCQMIKVNYRGQTLIRKKERIQEQPEKVRDWHVTNSPKERCITWALQRNLL</sequence>
<evidence type="ECO:0000313" key="2">
    <source>
        <dbReference type="EMBL" id="KAD6796712.1"/>
    </source>
</evidence>
<dbReference type="AlphaFoldDB" id="A0A5N6PT29"/>
<feature type="region of interest" description="Disordered" evidence="1">
    <location>
        <begin position="228"/>
        <end position="260"/>
    </location>
</feature>
<accession>A0A5N6PT29</accession>
<feature type="compositionally biased region" description="Acidic residues" evidence="1">
    <location>
        <begin position="230"/>
        <end position="244"/>
    </location>
</feature>
<comment type="caution">
    <text evidence="2">The sequence shown here is derived from an EMBL/GenBank/DDBJ whole genome shotgun (WGS) entry which is preliminary data.</text>
</comment>
<dbReference type="EMBL" id="SZYD01000003">
    <property type="protein sequence ID" value="KAD6796712.1"/>
    <property type="molecule type" value="Genomic_DNA"/>
</dbReference>
<proteinExistence type="predicted"/>
<dbReference type="Proteomes" id="UP000326396">
    <property type="component" value="Linkage Group LG11"/>
</dbReference>
<gene>
    <name evidence="2" type="ORF">E3N88_07608</name>
</gene>
<organism evidence="2 3">
    <name type="scientific">Mikania micrantha</name>
    <name type="common">bitter vine</name>
    <dbReference type="NCBI Taxonomy" id="192012"/>
    <lineage>
        <taxon>Eukaryota</taxon>
        <taxon>Viridiplantae</taxon>
        <taxon>Streptophyta</taxon>
        <taxon>Embryophyta</taxon>
        <taxon>Tracheophyta</taxon>
        <taxon>Spermatophyta</taxon>
        <taxon>Magnoliopsida</taxon>
        <taxon>eudicotyledons</taxon>
        <taxon>Gunneridae</taxon>
        <taxon>Pentapetalae</taxon>
        <taxon>asterids</taxon>
        <taxon>campanulids</taxon>
        <taxon>Asterales</taxon>
        <taxon>Asteraceae</taxon>
        <taxon>Asteroideae</taxon>
        <taxon>Heliantheae alliance</taxon>
        <taxon>Eupatorieae</taxon>
        <taxon>Mikania</taxon>
    </lineage>
</organism>
<evidence type="ECO:0000313" key="3">
    <source>
        <dbReference type="Proteomes" id="UP000326396"/>
    </source>
</evidence>
<dbReference type="OrthoDB" id="691543at2759"/>
<feature type="region of interest" description="Disordered" evidence="1">
    <location>
        <begin position="20"/>
        <end position="43"/>
    </location>
</feature>
<evidence type="ECO:0000256" key="1">
    <source>
        <dbReference type="SAM" id="MobiDB-lite"/>
    </source>
</evidence>
<feature type="region of interest" description="Disordered" evidence="1">
    <location>
        <begin position="97"/>
        <end position="126"/>
    </location>
</feature>
<name>A0A5N6PT29_9ASTR</name>
<reference evidence="2 3" key="1">
    <citation type="submission" date="2019-05" db="EMBL/GenBank/DDBJ databases">
        <title>Mikania micrantha, genome provides insights into the molecular mechanism of rapid growth.</title>
        <authorList>
            <person name="Liu B."/>
        </authorList>
    </citation>
    <scope>NUCLEOTIDE SEQUENCE [LARGE SCALE GENOMIC DNA]</scope>
    <source>
        <strain evidence="2">NLD-2019</strain>
        <tissue evidence="2">Leaf</tissue>
    </source>
</reference>
<feature type="compositionally biased region" description="Polar residues" evidence="1">
    <location>
        <begin position="24"/>
        <end position="40"/>
    </location>
</feature>
<feature type="compositionally biased region" description="Low complexity" evidence="1">
    <location>
        <begin position="106"/>
        <end position="120"/>
    </location>
</feature>